<dbReference type="OrthoDB" id="101614at2759"/>
<protein>
    <submittedName>
        <fullName evidence="2">Uncharacterized protein</fullName>
    </submittedName>
</protein>
<accession>C5LEM4</accession>
<dbReference type="RefSeq" id="XP_002773026.1">
    <property type="nucleotide sequence ID" value="XM_002772980.1"/>
</dbReference>
<evidence type="ECO:0000256" key="1">
    <source>
        <dbReference type="SAM" id="MobiDB-lite"/>
    </source>
</evidence>
<feature type="compositionally biased region" description="Polar residues" evidence="1">
    <location>
        <begin position="1"/>
        <end position="12"/>
    </location>
</feature>
<organism evidence="3">
    <name type="scientific">Perkinsus marinus (strain ATCC 50983 / TXsc)</name>
    <dbReference type="NCBI Taxonomy" id="423536"/>
    <lineage>
        <taxon>Eukaryota</taxon>
        <taxon>Sar</taxon>
        <taxon>Alveolata</taxon>
        <taxon>Perkinsozoa</taxon>
        <taxon>Perkinsea</taxon>
        <taxon>Perkinsida</taxon>
        <taxon>Perkinsidae</taxon>
        <taxon>Perkinsus</taxon>
    </lineage>
</organism>
<reference evidence="2 3" key="1">
    <citation type="submission" date="2008-07" db="EMBL/GenBank/DDBJ databases">
        <authorList>
            <person name="El-Sayed N."/>
            <person name="Caler E."/>
            <person name="Inman J."/>
            <person name="Amedeo P."/>
            <person name="Hass B."/>
            <person name="Wortman J."/>
        </authorList>
    </citation>
    <scope>NUCLEOTIDE SEQUENCE [LARGE SCALE GENOMIC DNA]</scope>
    <source>
        <strain evidence="3">ATCC 50983 / TXsc</strain>
    </source>
</reference>
<gene>
    <name evidence="2" type="ORF">Pmar_PMAR026394</name>
</gene>
<dbReference type="EMBL" id="GG681295">
    <property type="protein sequence ID" value="EER04842.1"/>
    <property type="molecule type" value="Genomic_DNA"/>
</dbReference>
<keyword evidence="3" id="KW-1185">Reference proteome</keyword>
<feature type="compositionally biased region" description="Basic residues" evidence="1">
    <location>
        <begin position="369"/>
        <end position="378"/>
    </location>
</feature>
<name>C5LEM4_PERM5</name>
<dbReference type="InParanoid" id="C5LEM4"/>
<evidence type="ECO:0000313" key="2">
    <source>
        <dbReference type="EMBL" id="EER04842.1"/>
    </source>
</evidence>
<feature type="region of interest" description="Disordered" evidence="1">
    <location>
        <begin position="361"/>
        <end position="393"/>
    </location>
</feature>
<feature type="compositionally biased region" description="Basic and acidic residues" evidence="1">
    <location>
        <begin position="379"/>
        <end position="389"/>
    </location>
</feature>
<dbReference type="AlphaFoldDB" id="C5LEM4"/>
<proteinExistence type="predicted"/>
<evidence type="ECO:0000313" key="3">
    <source>
        <dbReference type="Proteomes" id="UP000007800"/>
    </source>
</evidence>
<sequence length="431" mass="48271">MSTGSVVSNNPTGDHGASSGPQISFNDKNPLDRVKAALAAVPGGGYEELEVEWSRLQTQSTYRQLLAIIGVSANALAWSGLEFTCAAKRVGPDPAAFHAAYKLSRHRSATRDKAFGQEDGFDAFNYDALCQHLASATARITGPKWGPLLVGLAAYLPETVVDTALRSNLKKALFSSTNGVEKFDPKSDLLLWTAITKEASKGICDNDMLKEYFVKWTNALKALYDKLVSCWRDYQETEAPRDNNIVLLLSQWASLRFRKIPLSRAFSEERRLAAKIAAIGDDGLNQECAVKLDFKVRRKNLALIVRSCKVAPEYSSALELARLIETRATTDVECTRLVQEYARANGYSDFDKLFGIERFDFTRDDPGQKPHRGEKRHRPREDHGPDKRLRSVQGQKPIPSSIWYFYFPIKTTLSIYCRFGEFYTTTETNSI</sequence>
<dbReference type="Proteomes" id="UP000007800">
    <property type="component" value="Unassembled WGS sequence"/>
</dbReference>
<dbReference type="GeneID" id="9050332"/>
<feature type="region of interest" description="Disordered" evidence="1">
    <location>
        <begin position="1"/>
        <end position="26"/>
    </location>
</feature>